<dbReference type="EMBL" id="CP013926">
    <property type="protein sequence ID" value="AMJ74778.1"/>
    <property type="molecule type" value="Genomic_DNA"/>
</dbReference>
<proteinExistence type="predicted"/>
<organism evidence="1 2">
    <name type="scientific">Alteromonas stellipolaris</name>
    <dbReference type="NCBI Taxonomy" id="233316"/>
    <lineage>
        <taxon>Bacteria</taxon>
        <taxon>Pseudomonadati</taxon>
        <taxon>Pseudomonadota</taxon>
        <taxon>Gammaproteobacteria</taxon>
        <taxon>Alteromonadales</taxon>
        <taxon>Alteromonadaceae</taxon>
        <taxon>Alteromonas/Salinimonas group</taxon>
        <taxon>Alteromonas</taxon>
    </lineage>
</organism>
<sequence>MVLNDYCTLQIKESLAYCIAHCVPNFVLLSNYGAEYTQQWIGRKPDKGCKTKVVKWMGKYYMLLRKNGISKKEANNAFLLNTGCYCRNIR</sequence>
<gene>
    <name evidence="1" type="ORF">AVL57_12895</name>
</gene>
<evidence type="ECO:0000313" key="1">
    <source>
        <dbReference type="EMBL" id="AMJ74778.1"/>
    </source>
</evidence>
<protein>
    <submittedName>
        <fullName evidence="1">Uncharacterized protein</fullName>
    </submittedName>
</protein>
<evidence type="ECO:0000313" key="2">
    <source>
        <dbReference type="Proteomes" id="UP000056750"/>
    </source>
</evidence>
<dbReference type="Proteomes" id="UP000056750">
    <property type="component" value="Chromosome"/>
</dbReference>
<accession>A0ABM5YKA9</accession>
<keyword evidence="2" id="KW-1185">Reference proteome</keyword>
<name>A0ABM5YKA9_9ALTE</name>
<reference evidence="1 2" key="1">
    <citation type="submission" date="2015-12" db="EMBL/GenBank/DDBJ databases">
        <title>Intraspecies pangenome expansion in the marine bacterium Alteromonas.</title>
        <authorList>
            <person name="Lopez-Perez M."/>
            <person name="Rodriguez-Valera F."/>
        </authorList>
    </citation>
    <scope>NUCLEOTIDE SEQUENCE [LARGE SCALE GENOMIC DNA]</scope>
    <source>
        <strain evidence="1 2">LMG 21861</strain>
    </source>
</reference>